<organism evidence="1 2">
    <name type="scientific">Caldovatus sediminis</name>
    <dbReference type="NCBI Taxonomy" id="2041189"/>
    <lineage>
        <taxon>Bacteria</taxon>
        <taxon>Pseudomonadati</taxon>
        <taxon>Pseudomonadota</taxon>
        <taxon>Alphaproteobacteria</taxon>
        <taxon>Acetobacterales</taxon>
        <taxon>Roseomonadaceae</taxon>
        <taxon>Caldovatus</taxon>
    </lineage>
</organism>
<dbReference type="EMBL" id="BMKS01000001">
    <property type="protein sequence ID" value="GGG19123.1"/>
    <property type="molecule type" value="Genomic_DNA"/>
</dbReference>
<dbReference type="Proteomes" id="UP000597507">
    <property type="component" value="Unassembled WGS sequence"/>
</dbReference>
<name>A0A8J2Z874_9PROT</name>
<accession>A0A8J2Z874</accession>
<comment type="caution">
    <text evidence="1">The sequence shown here is derived from an EMBL/GenBank/DDBJ whole genome shotgun (WGS) entry which is preliminary data.</text>
</comment>
<evidence type="ECO:0000313" key="1">
    <source>
        <dbReference type="EMBL" id="GGG19123.1"/>
    </source>
</evidence>
<protein>
    <submittedName>
        <fullName evidence="1">Uncharacterized protein</fullName>
    </submittedName>
</protein>
<reference evidence="1 2" key="1">
    <citation type="journal article" date="2014" name="Int. J. Syst. Evol. Microbiol.">
        <title>Complete genome sequence of Corynebacterium casei LMG S-19264T (=DSM 44701T), isolated from a smear-ripened cheese.</title>
        <authorList>
            <consortium name="US DOE Joint Genome Institute (JGI-PGF)"/>
            <person name="Walter F."/>
            <person name="Albersmeier A."/>
            <person name="Kalinowski J."/>
            <person name="Ruckert C."/>
        </authorList>
    </citation>
    <scope>NUCLEOTIDE SEQUENCE [LARGE SCALE GENOMIC DNA]</scope>
    <source>
        <strain evidence="1 2">CGMCC 1.16330</strain>
    </source>
</reference>
<keyword evidence="2" id="KW-1185">Reference proteome</keyword>
<gene>
    <name evidence="1" type="ORF">GCM10010964_04200</name>
</gene>
<sequence length="172" mass="18418">MEPERACGREMPYSAAREIRPAMPFLTRSPPCPVAPPACCRLAAAVLAASAWAFPVASGAQRAPASAAQEPAALDGLYTGTLVETWRHPEAHCPWASPRPLLRIAEGRAALRFHEDPPWEATGPVAPGGRIRLEFGRGTEIDVEVVGAVEGTAFRGILRTPTCAFALELVRR</sequence>
<evidence type="ECO:0000313" key="2">
    <source>
        <dbReference type="Proteomes" id="UP000597507"/>
    </source>
</evidence>
<proteinExistence type="predicted"/>
<dbReference type="AlphaFoldDB" id="A0A8J2Z874"/>